<dbReference type="OrthoDB" id="8684664at2"/>
<dbReference type="PANTHER" id="PTHR42756">
    <property type="entry name" value="TRANSCRIPTIONAL REGULATOR, MARR"/>
    <property type="match status" value="1"/>
</dbReference>
<dbReference type="SUPFAM" id="SSF46785">
    <property type="entry name" value="Winged helix' DNA-binding domain"/>
    <property type="match status" value="1"/>
</dbReference>
<evidence type="ECO:0000259" key="4">
    <source>
        <dbReference type="PROSITE" id="PS50995"/>
    </source>
</evidence>
<dbReference type="InterPro" id="IPR000835">
    <property type="entry name" value="HTH_MarR-typ"/>
</dbReference>
<dbReference type="PANTHER" id="PTHR42756:SF1">
    <property type="entry name" value="TRANSCRIPTIONAL REPRESSOR OF EMRAB OPERON"/>
    <property type="match status" value="1"/>
</dbReference>
<dbReference type="Gene3D" id="1.10.10.10">
    <property type="entry name" value="Winged helix-like DNA-binding domain superfamily/Winged helix DNA-binding domain"/>
    <property type="match status" value="1"/>
</dbReference>
<dbReference type="AlphaFoldDB" id="A0A1G7U0L9"/>
<dbReference type="GO" id="GO:0003677">
    <property type="term" value="F:DNA binding"/>
    <property type="evidence" value="ECO:0007669"/>
    <property type="project" value="UniProtKB-KW"/>
</dbReference>
<reference evidence="5 6" key="1">
    <citation type="submission" date="2016-10" db="EMBL/GenBank/DDBJ databases">
        <authorList>
            <person name="de Groot N.N."/>
        </authorList>
    </citation>
    <scope>NUCLEOTIDE SEQUENCE [LARGE SCALE GENOMIC DNA]</scope>
    <source>
        <strain evidence="5 6">DSM 27375</strain>
    </source>
</reference>
<proteinExistence type="predicted"/>
<organism evidence="5 6">
    <name type="scientific">Celeribacter baekdonensis</name>
    <dbReference type="NCBI Taxonomy" id="875171"/>
    <lineage>
        <taxon>Bacteria</taxon>
        <taxon>Pseudomonadati</taxon>
        <taxon>Pseudomonadota</taxon>
        <taxon>Alphaproteobacteria</taxon>
        <taxon>Rhodobacterales</taxon>
        <taxon>Roseobacteraceae</taxon>
        <taxon>Celeribacter</taxon>
    </lineage>
</organism>
<evidence type="ECO:0000256" key="1">
    <source>
        <dbReference type="ARBA" id="ARBA00023015"/>
    </source>
</evidence>
<dbReference type="GO" id="GO:0003700">
    <property type="term" value="F:DNA-binding transcription factor activity"/>
    <property type="evidence" value="ECO:0007669"/>
    <property type="project" value="InterPro"/>
</dbReference>
<keyword evidence="3" id="KW-0804">Transcription</keyword>
<keyword evidence="1" id="KW-0805">Transcription regulation</keyword>
<protein>
    <submittedName>
        <fullName evidence="5">DNA-binding transcriptional regulator, MarR family</fullName>
    </submittedName>
</protein>
<evidence type="ECO:0000313" key="5">
    <source>
        <dbReference type="EMBL" id="SDG40569.1"/>
    </source>
</evidence>
<dbReference type="SMART" id="SM00347">
    <property type="entry name" value="HTH_MARR"/>
    <property type="match status" value="1"/>
</dbReference>
<dbReference type="Proteomes" id="UP000182284">
    <property type="component" value="Unassembled WGS sequence"/>
</dbReference>
<evidence type="ECO:0000256" key="2">
    <source>
        <dbReference type="ARBA" id="ARBA00023125"/>
    </source>
</evidence>
<evidence type="ECO:0000313" key="6">
    <source>
        <dbReference type="Proteomes" id="UP000182284"/>
    </source>
</evidence>
<dbReference type="EMBL" id="FNBL01000019">
    <property type="protein sequence ID" value="SDG40569.1"/>
    <property type="molecule type" value="Genomic_DNA"/>
</dbReference>
<dbReference type="PRINTS" id="PR00598">
    <property type="entry name" value="HTHMARR"/>
</dbReference>
<name>A0A1G7U0L9_9RHOB</name>
<dbReference type="Pfam" id="PF01047">
    <property type="entry name" value="MarR"/>
    <property type="match status" value="1"/>
</dbReference>
<gene>
    <name evidence="5" type="ORF">SAMN04488117_11924</name>
</gene>
<sequence>MTKIVPPEESQKPDHFRDTWPYFWINRVNAFYTRALERRLKPLGVDAPRWRVLISLYQQDYMSVSEVADFSTLKLNTTTKIVQRMIVDGLVETRVRPTDGRVTEVCLTEKGDDLRAKALNEVYRIRDESFHNVTPAEIKTLNTILEKITTDLGRII</sequence>
<dbReference type="InterPro" id="IPR036390">
    <property type="entry name" value="WH_DNA-bd_sf"/>
</dbReference>
<dbReference type="InterPro" id="IPR036388">
    <property type="entry name" value="WH-like_DNA-bd_sf"/>
</dbReference>
<keyword evidence="2 5" id="KW-0238">DNA-binding</keyword>
<dbReference type="PROSITE" id="PS50995">
    <property type="entry name" value="HTH_MARR_2"/>
    <property type="match status" value="1"/>
</dbReference>
<evidence type="ECO:0000256" key="3">
    <source>
        <dbReference type="ARBA" id="ARBA00023163"/>
    </source>
</evidence>
<feature type="domain" description="HTH marR-type" evidence="4">
    <location>
        <begin position="1"/>
        <end position="150"/>
    </location>
</feature>
<accession>A0A1G7U0L9</accession>
<dbReference type="RefSeq" id="WP_074647277.1">
    <property type="nucleotide sequence ID" value="NZ_FNBL01000019.1"/>
</dbReference>